<evidence type="ECO:0000313" key="3">
    <source>
        <dbReference type="Proteomes" id="UP001432027"/>
    </source>
</evidence>
<feature type="compositionally biased region" description="Polar residues" evidence="1">
    <location>
        <begin position="284"/>
        <end position="293"/>
    </location>
</feature>
<organism evidence="2 3">
    <name type="scientific">Pristionchus entomophagus</name>
    <dbReference type="NCBI Taxonomy" id="358040"/>
    <lineage>
        <taxon>Eukaryota</taxon>
        <taxon>Metazoa</taxon>
        <taxon>Ecdysozoa</taxon>
        <taxon>Nematoda</taxon>
        <taxon>Chromadorea</taxon>
        <taxon>Rhabditida</taxon>
        <taxon>Rhabditina</taxon>
        <taxon>Diplogasteromorpha</taxon>
        <taxon>Diplogasteroidea</taxon>
        <taxon>Neodiplogasteridae</taxon>
        <taxon>Pristionchus</taxon>
    </lineage>
</organism>
<dbReference type="EMBL" id="BTSX01000006">
    <property type="protein sequence ID" value="GMT04916.1"/>
    <property type="molecule type" value="Genomic_DNA"/>
</dbReference>
<keyword evidence="3" id="KW-1185">Reference proteome</keyword>
<feature type="compositionally biased region" description="Basic and acidic residues" evidence="1">
    <location>
        <begin position="231"/>
        <end position="241"/>
    </location>
</feature>
<evidence type="ECO:0000313" key="2">
    <source>
        <dbReference type="EMBL" id="GMT04916.1"/>
    </source>
</evidence>
<feature type="compositionally biased region" description="Basic residues" evidence="1">
    <location>
        <begin position="371"/>
        <end position="389"/>
    </location>
</feature>
<gene>
    <name evidence="2" type="ORF">PENTCL1PPCAC_27090</name>
</gene>
<feature type="non-terminal residue" evidence="2">
    <location>
        <position position="1"/>
    </location>
</feature>
<comment type="caution">
    <text evidence="2">The sequence shown here is derived from an EMBL/GenBank/DDBJ whole genome shotgun (WGS) entry which is preliminary data.</text>
</comment>
<evidence type="ECO:0000256" key="1">
    <source>
        <dbReference type="SAM" id="MobiDB-lite"/>
    </source>
</evidence>
<dbReference type="Proteomes" id="UP001432027">
    <property type="component" value="Unassembled WGS sequence"/>
</dbReference>
<protein>
    <submittedName>
        <fullName evidence="2">Uncharacterized protein</fullName>
    </submittedName>
</protein>
<accession>A0AAV5UD60</accession>
<feature type="region of interest" description="Disordered" evidence="1">
    <location>
        <begin position="1"/>
        <end position="73"/>
    </location>
</feature>
<name>A0AAV5UD60_9BILA</name>
<dbReference type="AlphaFoldDB" id="A0AAV5UD60"/>
<feature type="region of interest" description="Disordered" evidence="1">
    <location>
        <begin position="342"/>
        <end position="389"/>
    </location>
</feature>
<proteinExistence type="predicted"/>
<sequence>GGHSSLVLRHLSSSLSHSSSSLPYPLTTTHTTMPTSPPGSSQSSTKRADGMKKRKKSWSLEGKNKKGQAKSRQQIKAMLLAKEKIKEEDLDAPPNSDAKDESLRIFEQQKFMPEKEEYVMKQPQIALKRKVKKGNRRAETVRVVRKNRSRSETPKMMHSCEETSGPVDTSLFKERASANNSNANSPDNSERQREREARRRALEERTQQDRSTDHSTPLDSEGDSTPLPLAREPEPEIETRRATLVQRSMVEKSTGASRIVKTKQEHHVKTTTTTQQKDPLATVRPSQPRTARSTMGPPTVSSVVAKPTGETTSTQLALEPEPDLDRVRRQKEATFMKRFLSALKLLPNTAPPRPISPAPRSEDSPSDSSKRHPRNYKHNMHHNMRKHPK</sequence>
<feature type="compositionally biased region" description="Basic and acidic residues" evidence="1">
    <location>
        <begin position="149"/>
        <end position="161"/>
    </location>
</feature>
<feature type="compositionally biased region" description="Low complexity" evidence="1">
    <location>
        <begin position="1"/>
        <end position="45"/>
    </location>
</feature>
<feature type="compositionally biased region" description="Basic and acidic residues" evidence="1">
    <location>
        <begin position="188"/>
        <end position="213"/>
    </location>
</feature>
<reference evidence="2" key="1">
    <citation type="submission" date="2023-10" db="EMBL/GenBank/DDBJ databases">
        <title>Genome assembly of Pristionchus species.</title>
        <authorList>
            <person name="Yoshida K."/>
            <person name="Sommer R.J."/>
        </authorList>
    </citation>
    <scope>NUCLEOTIDE SEQUENCE</scope>
    <source>
        <strain evidence="2">RS0144</strain>
    </source>
</reference>
<feature type="region of interest" description="Disordered" evidence="1">
    <location>
        <begin position="128"/>
        <end position="325"/>
    </location>
</feature>